<dbReference type="EMBL" id="KI912114">
    <property type="protein sequence ID" value="ETS79715.1"/>
    <property type="molecule type" value="Genomic_DNA"/>
</dbReference>
<dbReference type="HOGENOM" id="CLU_018354_10_1_1"/>
<evidence type="ECO:0000256" key="5">
    <source>
        <dbReference type="ARBA" id="ARBA00023002"/>
    </source>
</evidence>
<dbReference type="InterPro" id="IPR050416">
    <property type="entry name" value="FAD-linked_Oxidoreductase"/>
</dbReference>
<keyword evidence="5" id="KW-0560">Oxidoreductase</keyword>
<gene>
    <name evidence="8" type="ORF">PFICI_09568</name>
</gene>
<keyword evidence="6" id="KW-0732">Signal</keyword>
<dbReference type="Proteomes" id="UP000030651">
    <property type="component" value="Unassembled WGS sequence"/>
</dbReference>
<proteinExistence type="inferred from homology"/>
<evidence type="ECO:0000256" key="4">
    <source>
        <dbReference type="ARBA" id="ARBA00022827"/>
    </source>
</evidence>
<keyword evidence="9" id="KW-1185">Reference proteome</keyword>
<dbReference type="eggNOG" id="ENOG502QVGN">
    <property type="taxonomic scope" value="Eukaryota"/>
</dbReference>
<protein>
    <recommendedName>
        <fullName evidence="7">FAD-binding PCMH-type domain-containing protein</fullName>
    </recommendedName>
</protein>
<dbReference type="GeneID" id="19274581"/>
<feature type="chain" id="PRO_5004834177" description="FAD-binding PCMH-type domain-containing protein" evidence="6">
    <location>
        <begin position="21"/>
        <end position="494"/>
    </location>
</feature>
<organism evidence="8 9">
    <name type="scientific">Pestalotiopsis fici (strain W106-1 / CGMCC3.15140)</name>
    <dbReference type="NCBI Taxonomy" id="1229662"/>
    <lineage>
        <taxon>Eukaryota</taxon>
        <taxon>Fungi</taxon>
        <taxon>Dikarya</taxon>
        <taxon>Ascomycota</taxon>
        <taxon>Pezizomycotina</taxon>
        <taxon>Sordariomycetes</taxon>
        <taxon>Xylariomycetidae</taxon>
        <taxon>Amphisphaeriales</taxon>
        <taxon>Sporocadaceae</taxon>
        <taxon>Pestalotiopsis</taxon>
    </lineage>
</organism>
<sequence>MHFLATACVCLLAALTQATAINKRAALDDCLSSALVPVDAAGSADWKADAAPYNPRLTYTPVAIAVPTKVEHIQSAVSCAAKVGVKINAKSGGHSYASLGFGGEDGHLMVQLDRMYNVTLDKTTNIATVQAGARLGHVATELYNQGQRAVAHGTCPGVGVSGHALHGGFGMSSHLHGLALDWIVGMTVVLANGTVAHCSATENADLFWAMRGAGSNFGIAASYEFDTFAAPTSVTVFSASLPLTKANGATGLGALDDYARNTMPAELNMRVFASSYFTNLEGQFFGDATGLAAALAPLLNKTGGSISQSQSMGWLDALSHYANGKLDVTHPYSLQETIYAKSLELKGLNGTAATNFVNYWFDVAKKVSTRSWYFQLDFHGGKTSAIANATRTASSSYAHRDKLFLIQFYDRQYSGAYPADGYSFLDGWVANVTAALTPADWGMYINYADSSLNRTTAQNVYYGASLPRLQRIKAAVDPNELFYYPQSVQPNAAA</sequence>
<keyword evidence="4" id="KW-0274">FAD</keyword>
<dbReference type="Gene3D" id="3.30.465.10">
    <property type="match status" value="1"/>
</dbReference>
<evidence type="ECO:0000313" key="9">
    <source>
        <dbReference type="Proteomes" id="UP000030651"/>
    </source>
</evidence>
<dbReference type="Gene3D" id="3.40.462.20">
    <property type="match status" value="1"/>
</dbReference>
<comment type="similarity">
    <text evidence="2">Belongs to the oxygen-dependent FAD-linked oxidoreductase family.</text>
</comment>
<feature type="domain" description="FAD-binding PCMH-type" evidence="7">
    <location>
        <begin position="57"/>
        <end position="230"/>
    </location>
</feature>
<keyword evidence="3" id="KW-0285">Flavoprotein</keyword>
<comment type="cofactor">
    <cofactor evidence="1">
        <name>FAD</name>
        <dbReference type="ChEBI" id="CHEBI:57692"/>
    </cofactor>
</comment>
<feature type="signal peptide" evidence="6">
    <location>
        <begin position="1"/>
        <end position="20"/>
    </location>
</feature>
<dbReference type="InParanoid" id="W3X0U8"/>
<dbReference type="InterPro" id="IPR036318">
    <property type="entry name" value="FAD-bd_PCMH-like_sf"/>
</dbReference>
<evidence type="ECO:0000256" key="3">
    <source>
        <dbReference type="ARBA" id="ARBA00022630"/>
    </source>
</evidence>
<dbReference type="PROSITE" id="PS51387">
    <property type="entry name" value="FAD_PCMH"/>
    <property type="match status" value="1"/>
</dbReference>
<accession>W3X0U8</accession>
<dbReference type="SMR" id="W3X0U8"/>
<dbReference type="RefSeq" id="XP_007836340.1">
    <property type="nucleotide sequence ID" value="XM_007838149.1"/>
</dbReference>
<dbReference type="STRING" id="1229662.W3X0U8"/>
<evidence type="ECO:0000256" key="1">
    <source>
        <dbReference type="ARBA" id="ARBA00001974"/>
    </source>
</evidence>
<reference evidence="9" key="1">
    <citation type="journal article" date="2015" name="BMC Genomics">
        <title>Genomic and transcriptomic analysis of the endophytic fungus Pestalotiopsis fici reveals its lifestyle and high potential for synthesis of natural products.</title>
        <authorList>
            <person name="Wang X."/>
            <person name="Zhang X."/>
            <person name="Liu L."/>
            <person name="Xiang M."/>
            <person name="Wang W."/>
            <person name="Sun X."/>
            <person name="Che Y."/>
            <person name="Guo L."/>
            <person name="Liu G."/>
            <person name="Guo L."/>
            <person name="Wang C."/>
            <person name="Yin W.B."/>
            <person name="Stadler M."/>
            <person name="Zhang X."/>
            <person name="Liu X."/>
        </authorList>
    </citation>
    <scope>NUCLEOTIDE SEQUENCE [LARGE SCALE GENOMIC DNA]</scope>
    <source>
        <strain evidence="9">W106-1 / CGMCC3.15140</strain>
    </source>
</reference>
<dbReference type="PANTHER" id="PTHR42973">
    <property type="entry name" value="BINDING OXIDOREDUCTASE, PUTATIVE (AFU_ORTHOLOGUE AFUA_1G17690)-RELATED"/>
    <property type="match status" value="1"/>
</dbReference>
<evidence type="ECO:0000313" key="8">
    <source>
        <dbReference type="EMBL" id="ETS79715.1"/>
    </source>
</evidence>
<dbReference type="GO" id="GO:0071949">
    <property type="term" value="F:FAD binding"/>
    <property type="evidence" value="ECO:0007669"/>
    <property type="project" value="InterPro"/>
</dbReference>
<dbReference type="Pfam" id="PF01565">
    <property type="entry name" value="FAD_binding_4"/>
    <property type="match status" value="1"/>
</dbReference>
<dbReference type="PANTHER" id="PTHR42973:SF39">
    <property type="entry name" value="FAD-BINDING PCMH-TYPE DOMAIN-CONTAINING PROTEIN"/>
    <property type="match status" value="1"/>
</dbReference>
<dbReference type="KEGG" id="pfy:PFICI_09568"/>
<dbReference type="GO" id="GO:0016491">
    <property type="term" value="F:oxidoreductase activity"/>
    <property type="evidence" value="ECO:0007669"/>
    <property type="project" value="UniProtKB-KW"/>
</dbReference>
<dbReference type="OMA" id="HDLWWAH"/>
<evidence type="ECO:0000256" key="6">
    <source>
        <dbReference type="SAM" id="SignalP"/>
    </source>
</evidence>
<dbReference type="AlphaFoldDB" id="W3X0U8"/>
<evidence type="ECO:0000256" key="2">
    <source>
        <dbReference type="ARBA" id="ARBA00005466"/>
    </source>
</evidence>
<dbReference type="InterPro" id="IPR012951">
    <property type="entry name" value="BBE"/>
</dbReference>
<evidence type="ECO:0000259" key="7">
    <source>
        <dbReference type="PROSITE" id="PS51387"/>
    </source>
</evidence>
<dbReference type="InterPro" id="IPR016169">
    <property type="entry name" value="FAD-bd_PCMH_sub2"/>
</dbReference>
<dbReference type="OrthoDB" id="415825at2759"/>
<name>W3X0U8_PESFW</name>
<dbReference type="Pfam" id="PF08031">
    <property type="entry name" value="BBE"/>
    <property type="match status" value="1"/>
</dbReference>
<dbReference type="InterPro" id="IPR016166">
    <property type="entry name" value="FAD-bd_PCMH"/>
</dbReference>
<dbReference type="SUPFAM" id="SSF56176">
    <property type="entry name" value="FAD-binding/transporter-associated domain-like"/>
    <property type="match status" value="1"/>
</dbReference>
<dbReference type="InterPro" id="IPR006094">
    <property type="entry name" value="Oxid_FAD_bind_N"/>
</dbReference>